<sequence>MRTFFIDSHIPLDYDDDVSLDDETFSNDFDNDIDLEAKTEYRTEFRRKIIQDDDDHMLLVNKMAKILKRRVHDSALSSTLLPMSTLPLFILKQCKGLRKRIQEHITNLEIISSQSIGLDSNLLSCDDNTDNIVESFKYVILKLQGKPTYTMLEDIRRCRTCKRLGYNSATYGRPRDTYGRFLEEKKRNYAPNPVGMPKKQEVVA</sequence>
<gene>
    <name evidence="1" type="ORF">Cgig2_025105</name>
</gene>
<dbReference type="AlphaFoldDB" id="A0A9Q1QJH4"/>
<organism evidence="1 2">
    <name type="scientific">Carnegiea gigantea</name>
    <dbReference type="NCBI Taxonomy" id="171969"/>
    <lineage>
        <taxon>Eukaryota</taxon>
        <taxon>Viridiplantae</taxon>
        <taxon>Streptophyta</taxon>
        <taxon>Embryophyta</taxon>
        <taxon>Tracheophyta</taxon>
        <taxon>Spermatophyta</taxon>
        <taxon>Magnoliopsida</taxon>
        <taxon>eudicotyledons</taxon>
        <taxon>Gunneridae</taxon>
        <taxon>Pentapetalae</taxon>
        <taxon>Caryophyllales</taxon>
        <taxon>Cactineae</taxon>
        <taxon>Cactaceae</taxon>
        <taxon>Cactoideae</taxon>
        <taxon>Echinocereeae</taxon>
        <taxon>Carnegiea</taxon>
    </lineage>
</organism>
<evidence type="ECO:0000313" key="2">
    <source>
        <dbReference type="Proteomes" id="UP001153076"/>
    </source>
</evidence>
<keyword evidence="2" id="KW-1185">Reference proteome</keyword>
<reference evidence="1" key="1">
    <citation type="submission" date="2022-04" db="EMBL/GenBank/DDBJ databases">
        <title>Carnegiea gigantea Genome sequencing and assembly v2.</title>
        <authorList>
            <person name="Copetti D."/>
            <person name="Sanderson M.J."/>
            <person name="Burquez A."/>
            <person name="Wojciechowski M.F."/>
        </authorList>
    </citation>
    <scope>NUCLEOTIDE SEQUENCE</scope>
    <source>
        <strain evidence="1">SGP5-SGP5p</strain>
        <tissue evidence="1">Aerial part</tissue>
    </source>
</reference>
<dbReference type="Proteomes" id="UP001153076">
    <property type="component" value="Unassembled WGS sequence"/>
</dbReference>
<name>A0A9Q1QJH4_9CARY</name>
<evidence type="ECO:0000313" key="1">
    <source>
        <dbReference type="EMBL" id="KAJ8444104.1"/>
    </source>
</evidence>
<protein>
    <submittedName>
        <fullName evidence="1">Uncharacterized protein</fullName>
    </submittedName>
</protein>
<dbReference type="EMBL" id="JAKOGI010000107">
    <property type="protein sequence ID" value="KAJ8444104.1"/>
    <property type="molecule type" value="Genomic_DNA"/>
</dbReference>
<comment type="caution">
    <text evidence="1">The sequence shown here is derived from an EMBL/GenBank/DDBJ whole genome shotgun (WGS) entry which is preliminary data.</text>
</comment>
<proteinExistence type="predicted"/>
<accession>A0A9Q1QJH4</accession>